<name>A0A9P1IP69_9PELO</name>
<dbReference type="SMART" id="SM00430">
    <property type="entry name" value="HOLI"/>
    <property type="match status" value="1"/>
</dbReference>
<evidence type="ECO:0000256" key="8">
    <source>
        <dbReference type="ARBA" id="ARBA00023163"/>
    </source>
</evidence>
<dbReference type="Proteomes" id="UP001152747">
    <property type="component" value="Unassembled WGS sequence"/>
</dbReference>
<evidence type="ECO:0000256" key="7">
    <source>
        <dbReference type="ARBA" id="ARBA00023125"/>
    </source>
</evidence>
<keyword evidence="7" id="KW-0238">DNA-binding</keyword>
<keyword evidence="6" id="KW-0805">Transcription regulation</keyword>
<evidence type="ECO:0000313" key="14">
    <source>
        <dbReference type="Proteomes" id="UP001152747"/>
    </source>
</evidence>
<protein>
    <recommendedName>
        <fullName evidence="15">Nuclear receptor domain-containing protein</fullName>
    </recommendedName>
</protein>
<dbReference type="GO" id="GO:0003700">
    <property type="term" value="F:DNA-binding transcription factor activity"/>
    <property type="evidence" value="ECO:0007669"/>
    <property type="project" value="InterPro"/>
</dbReference>
<dbReference type="SUPFAM" id="SSF48508">
    <property type="entry name" value="Nuclear receptor ligand-binding domain"/>
    <property type="match status" value="1"/>
</dbReference>
<dbReference type="OrthoDB" id="10018779at2759"/>
<keyword evidence="10" id="KW-0539">Nucleus</keyword>
<comment type="subcellular location">
    <subcellularLocation>
        <location evidence="1">Nucleus</location>
    </subcellularLocation>
</comment>
<evidence type="ECO:0000256" key="6">
    <source>
        <dbReference type="ARBA" id="ARBA00023015"/>
    </source>
</evidence>
<evidence type="ECO:0000256" key="4">
    <source>
        <dbReference type="ARBA" id="ARBA00022771"/>
    </source>
</evidence>
<dbReference type="InterPro" id="IPR001628">
    <property type="entry name" value="Znf_hrmn_rcpt"/>
</dbReference>
<dbReference type="PRINTS" id="PR00047">
    <property type="entry name" value="STROIDFINGER"/>
</dbReference>
<evidence type="ECO:0000259" key="11">
    <source>
        <dbReference type="PROSITE" id="PS51030"/>
    </source>
</evidence>
<keyword evidence="5" id="KW-0862">Zinc</keyword>
<comment type="caution">
    <text evidence="13">The sequence shown here is derived from an EMBL/GenBank/DDBJ whole genome shotgun (WGS) entry which is preliminary data.</text>
</comment>
<dbReference type="InterPro" id="IPR035500">
    <property type="entry name" value="NHR-like_dom_sf"/>
</dbReference>
<sequence length="387" mass="45252">MNEPSTLLDSYDLKCLICSKSAQGFRFGIQSCRACAAFFRRTTVLNRKYKCVKRKGNCDLNSEEKLSCRYCRLKKCVDLGMTTENVRLEETAEIVISTSQSETTKRRIRDPPTIVDVSQIIKKSRNILEMYYLPDDDLYKHLNPLQKLAEVLKKQRAPQKTDVIFIESVNFLEIFECWEFQMSQTAEWLMNAQEFRELPNHEKLAFFKLVWAVWRRFERYSMSAEVFGQRSYDEKILLRSYDKAARLGKCSVDYSAITSFSSPRIAQLFGGKMLEYFDVIVKPFIDLKFNSIETSYMLAQICWNYAARRLQGQTMAASEKFLAGIGDNLHTFYQEEKIENYAIRITKMMKIVNSMLTIQLKQESTMDVAMVFDFFNVLVTDPDFFRV</sequence>
<dbReference type="InterPro" id="IPR000536">
    <property type="entry name" value="Nucl_hrmn_rcpt_lig-bd"/>
</dbReference>
<keyword evidence="8" id="KW-0804">Transcription</keyword>
<dbReference type="EMBL" id="CANHGI010000004">
    <property type="protein sequence ID" value="CAI5448504.1"/>
    <property type="molecule type" value="Genomic_DNA"/>
</dbReference>
<keyword evidence="14" id="KW-1185">Reference proteome</keyword>
<dbReference type="PANTHER" id="PTHR45680:SF31">
    <property type="entry name" value="NR LBD DOMAIN-CONTAINING PROTEIN-RELATED"/>
    <property type="match status" value="1"/>
</dbReference>
<dbReference type="GO" id="GO:0000978">
    <property type="term" value="F:RNA polymerase II cis-regulatory region sequence-specific DNA binding"/>
    <property type="evidence" value="ECO:0007669"/>
    <property type="project" value="InterPro"/>
</dbReference>
<dbReference type="SMART" id="SM00399">
    <property type="entry name" value="ZnF_C4"/>
    <property type="match status" value="1"/>
</dbReference>
<accession>A0A9P1IP69</accession>
<evidence type="ECO:0000313" key="13">
    <source>
        <dbReference type="EMBL" id="CAI5448504.1"/>
    </source>
</evidence>
<keyword evidence="9" id="KW-0675">Receptor</keyword>
<dbReference type="CDD" id="cd06960">
    <property type="entry name" value="NR_DBD_HNF4A"/>
    <property type="match status" value="1"/>
</dbReference>
<reference evidence="13" key="1">
    <citation type="submission" date="2022-11" db="EMBL/GenBank/DDBJ databases">
        <authorList>
            <person name="Kikuchi T."/>
        </authorList>
    </citation>
    <scope>NUCLEOTIDE SEQUENCE</scope>
    <source>
        <strain evidence="13">PS1010</strain>
    </source>
</reference>
<dbReference type="GO" id="GO:0005634">
    <property type="term" value="C:nucleus"/>
    <property type="evidence" value="ECO:0007669"/>
    <property type="project" value="UniProtKB-SubCell"/>
</dbReference>
<evidence type="ECO:0000256" key="3">
    <source>
        <dbReference type="ARBA" id="ARBA00022723"/>
    </source>
</evidence>
<evidence type="ECO:0000256" key="10">
    <source>
        <dbReference type="ARBA" id="ARBA00023242"/>
    </source>
</evidence>
<evidence type="ECO:0000256" key="2">
    <source>
        <dbReference type="ARBA" id="ARBA00005993"/>
    </source>
</evidence>
<evidence type="ECO:0000256" key="1">
    <source>
        <dbReference type="ARBA" id="ARBA00004123"/>
    </source>
</evidence>
<dbReference type="InterPro" id="IPR051152">
    <property type="entry name" value="C.elegans_Orphan_NR"/>
</dbReference>
<dbReference type="SUPFAM" id="SSF57716">
    <property type="entry name" value="Glucocorticoid receptor-like (DNA-binding domain)"/>
    <property type="match status" value="1"/>
</dbReference>
<dbReference type="PROSITE" id="PS51030">
    <property type="entry name" value="NUCLEAR_REC_DBD_2"/>
    <property type="match status" value="1"/>
</dbReference>
<dbReference type="AlphaFoldDB" id="A0A9P1IP69"/>
<comment type="similarity">
    <text evidence="2">Belongs to the nuclear hormone receptor family.</text>
</comment>
<dbReference type="InterPro" id="IPR013088">
    <property type="entry name" value="Znf_NHR/GATA"/>
</dbReference>
<evidence type="ECO:0008006" key="15">
    <source>
        <dbReference type="Google" id="ProtNLM"/>
    </source>
</evidence>
<evidence type="ECO:0000259" key="12">
    <source>
        <dbReference type="PROSITE" id="PS51843"/>
    </source>
</evidence>
<dbReference type="InterPro" id="IPR049636">
    <property type="entry name" value="HNF4-like_DBD"/>
</dbReference>
<gene>
    <name evidence="13" type="ORF">CAMP_LOCUS11141</name>
</gene>
<dbReference type="PROSITE" id="PS51843">
    <property type="entry name" value="NR_LBD"/>
    <property type="match status" value="1"/>
</dbReference>
<feature type="domain" description="NR LBD" evidence="12">
    <location>
        <begin position="134"/>
        <end position="387"/>
    </location>
</feature>
<evidence type="ECO:0000256" key="5">
    <source>
        <dbReference type="ARBA" id="ARBA00022833"/>
    </source>
</evidence>
<feature type="domain" description="Nuclear receptor" evidence="11">
    <location>
        <begin position="12"/>
        <end position="88"/>
    </location>
</feature>
<dbReference type="Gene3D" id="1.10.565.10">
    <property type="entry name" value="Retinoid X Receptor"/>
    <property type="match status" value="1"/>
</dbReference>
<dbReference type="Gene3D" id="3.30.50.10">
    <property type="entry name" value="Erythroid Transcription Factor GATA-1, subunit A"/>
    <property type="match status" value="1"/>
</dbReference>
<organism evidence="13 14">
    <name type="scientific">Caenorhabditis angaria</name>
    <dbReference type="NCBI Taxonomy" id="860376"/>
    <lineage>
        <taxon>Eukaryota</taxon>
        <taxon>Metazoa</taxon>
        <taxon>Ecdysozoa</taxon>
        <taxon>Nematoda</taxon>
        <taxon>Chromadorea</taxon>
        <taxon>Rhabditida</taxon>
        <taxon>Rhabditina</taxon>
        <taxon>Rhabditomorpha</taxon>
        <taxon>Rhabditoidea</taxon>
        <taxon>Rhabditidae</taxon>
        <taxon>Peloderinae</taxon>
        <taxon>Caenorhabditis</taxon>
    </lineage>
</organism>
<proteinExistence type="inferred from homology"/>
<dbReference type="Pfam" id="PF00104">
    <property type="entry name" value="Hormone_recep"/>
    <property type="match status" value="1"/>
</dbReference>
<evidence type="ECO:0000256" key="9">
    <source>
        <dbReference type="ARBA" id="ARBA00023170"/>
    </source>
</evidence>
<keyword evidence="3" id="KW-0479">Metal-binding</keyword>
<dbReference type="PANTHER" id="PTHR45680">
    <property type="entry name" value="NUCLEAR HORMONE RECEPTOR FAMILY"/>
    <property type="match status" value="1"/>
</dbReference>
<dbReference type="GO" id="GO:0008270">
    <property type="term" value="F:zinc ion binding"/>
    <property type="evidence" value="ECO:0007669"/>
    <property type="project" value="UniProtKB-KW"/>
</dbReference>
<dbReference type="Pfam" id="PF00105">
    <property type="entry name" value="zf-C4"/>
    <property type="match status" value="1"/>
</dbReference>
<keyword evidence="4" id="KW-0863">Zinc-finger</keyword>